<organism evidence="1 2">
    <name type="scientific">Melipona bicolor</name>
    <dbReference type="NCBI Taxonomy" id="60889"/>
    <lineage>
        <taxon>Eukaryota</taxon>
        <taxon>Metazoa</taxon>
        <taxon>Ecdysozoa</taxon>
        <taxon>Arthropoda</taxon>
        <taxon>Hexapoda</taxon>
        <taxon>Insecta</taxon>
        <taxon>Pterygota</taxon>
        <taxon>Neoptera</taxon>
        <taxon>Endopterygota</taxon>
        <taxon>Hymenoptera</taxon>
        <taxon>Apocrita</taxon>
        <taxon>Aculeata</taxon>
        <taxon>Apoidea</taxon>
        <taxon>Anthophila</taxon>
        <taxon>Apidae</taxon>
        <taxon>Melipona</taxon>
    </lineage>
</organism>
<evidence type="ECO:0000313" key="1">
    <source>
        <dbReference type="EMBL" id="KAK1122879.1"/>
    </source>
</evidence>
<sequence>MSVTKTNRSPSAVFPKDCGSFIPKVFASLADFSRKGNPSLPDGSSVTLTVCKTVIDSQK</sequence>
<proteinExistence type="predicted"/>
<accession>A0AA40FQ59</accession>
<reference evidence="1" key="1">
    <citation type="submission" date="2021-10" db="EMBL/GenBank/DDBJ databases">
        <title>Melipona bicolor Genome sequencing and assembly.</title>
        <authorList>
            <person name="Araujo N.S."/>
            <person name="Arias M.C."/>
        </authorList>
    </citation>
    <scope>NUCLEOTIDE SEQUENCE</scope>
    <source>
        <strain evidence="1">USP_2M_L1-L4_2017</strain>
        <tissue evidence="1">Whole body</tissue>
    </source>
</reference>
<dbReference type="AlphaFoldDB" id="A0AA40FQ59"/>
<protein>
    <submittedName>
        <fullName evidence="1">Uncharacterized protein</fullName>
    </submittedName>
</protein>
<dbReference type="Proteomes" id="UP001177670">
    <property type="component" value="Unassembled WGS sequence"/>
</dbReference>
<name>A0AA40FQ59_9HYME</name>
<gene>
    <name evidence="1" type="ORF">K0M31_009324</name>
</gene>
<comment type="caution">
    <text evidence="1">The sequence shown here is derived from an EMBL/GenBank/DDBJ whole genome shotgun (WGS) entry which is preliminary data.</text>
</comment>
<evidence type="ECO:0000313" key="2">
    <source>
        <dbReference type="Proteomes" id="UP001177670"/>
    </source>
</evidence>
<dbReference type="EMBL" id="JAHYIQ010000022">
    <property type="protein sequence ID" value="KAK1122879.1"/>
    <property type="molecule type" value="Genomic_DNA"/>
</dbReference>
<keyword evidence="2" id="KW-1185">Reference proteome</keyword>